<accession>A0A4Q1BT90</accession>
<feature type="domain" description="PSP1 C-terminal" evidence="2">
    <location>
        <begin position="758"/>
        <end position="845"/>
    </location>
</feature>
<feature type="compositionally biased region" description="Polar residues" evidence="1">
    <location>
        <begin position="65"/>
        <end position="79"/>
    </location>
</feature>
<feature type="region of interest" description="Disordered" evidence="1">
    <location>
        <begin position="1"/>
        <end position="124"/>
    </location>
</feature>
<dbReference type="PANTHER" id="PTHR43830">
    <property type="entry name" value="PROTEIN PSP1"/>
    <property type="match status" value="1"/>
</dbReference>
<feature type="compositionally biased region" description="Low complexity" evidence="1">
    <location>
        <begin position="449"/>
        <end position="458"/>
    </location>
</feature>
<dbReference type="EMBL" id="SDIL01000011">
    <property type="protein sequence ID" value="RXK41200.1"/>
    <property type="molecule type" value="Genomic_DNA"/>
</dbReference>
<dbReference type="Pfam" id="PF04468">
    <property type="entry name" value="PSP1"/>
    <property type="match status" value="1"/>
</dbReference>
<name>A0A4Q1BT90_TREME</name>
<feature type="region of interest" description="Disordered" evidence="1">
    <location>
        <begin position="242"/>
        <end position="261"/>
    </location>
</feature>
<dbReference type="OMA" id="MPKGCDS"/>
<dbReference type="PROSITE" id="PS51411">
    <property type="entry name" value="PSP1_C"/>
    <property type="match status" value="1"/>
</dbReference>
<dbReference type="InParanoid" id="A0A4Q1BT90"/>
<reference evidence="3 4" key="1">
    <citation type="submission" date="2016-06" db="EMBL/GenBank/DDBJ databases">
        <title>Evolution of pathogenesis and genome organization in the Tremellales.</title>
        <authorList>
            <person name="Cuomo C."/>
            <person name="Litvintseva A."/>
            <person name="Heitman J."/>
            <person name="Chen Y."/>
            <person name="Sun S."/>
            <person name="Springer D."/>
            <person name="Dromer F."/>
            <person name="Young S."/>
            <person name="Zeng Q."/>
            <person name="Chapman S."/>
            <person name="Gujja S."/>
            <person name="Saif S."/>
            <person name="Birren B."/>
        </authorList>
    </citation>
    <scope>NUCLEOTIDE SEQUENCE [LARGE SCALE GENOMIC DNA]</scope>
    <source>
        <strain evidence="3 4">ATCC 28783</strain>
    </source>
</reference>
<protein>
    <recommendedName>
        <fullName evidence="2">PSP1 C-terminal domain-containing protein</fullName>
    </recommendedName>
</protein>
<dbReference type="AlphaFoldDB" id="A0A4Q1BT90"/>
<feature type="compositionally biased region" description="Low complexity" evidence="1">
    <location>
        <begin position="165"/>
        <end position="192"/>
    </location>
</feature>
<feature type="region of interest" description="Disordered" evidence="1">
    <location>
        <begin position="403"/>
        <end position="517"/>
    </location>
</feature>
<evidence type="ECO:0000259" key="2">
    <source>
        <dbReference type="PROSITE" id="PS51411"/>
    </source>
</evidence>
<dbReference type="InterPro" id="IPR007557">
    <property type="entry name" value="PSP1_C"/>
</dbReference>
<dbReference type="PANTHER" id="PTHR43830:SF3">
    <property type="entry name" value="PROTEIN PSP1"/>
    <property type="match status" value="1"/>
</dbReference>
<evidence type="ECO:0000313" key="4">
    <source>
        <dbReference type="Proteomes" id="UP000289152"/>
    </source>
</evidence>
<feature type="region of interest" description="Disordered" evidence="1">
    <location>
        <begin position="576"/>
        <end position="602"/>
    </location>
</feature>
<dbReference type="InterPro" id="IPR047767">
    <property type="entry name" value="PSP1-like"/>
</dbReference>
<dbReference type="Proteomes" id="UP000289152">
    <property type="component" value="Unassembled WGS sequence"/>
</dbReference>
<feature type="compositionally biased region" description="Polar residues" evidence="1">
    <location>
        <begin position="591"/>
        <end position="602"/>
    </location>
</feature>
<organism evidence="3 4">
    <name type="scientific">Tremella mesenterica</name>
    <name type="common">Jelly fungus</name>
    <dbReference type="NCBI Taxonomy" id="5217"/>
    <lineage>
        <taxon>Eukaryota</taxon>
        <taxon>Fungi</taxon>
        <taxon>Dikarya</taxon>
        <taxon>Basidiomycota</taxon>
        <taxon>Agaricomycotina</taxon>
        <taxon>Tremellomycetes</taxon>
        <taxon>Tremellales</taxon>
        <taxon>Tremellaceae</taxon>
        <taxon>Tremella</taxon>
    </lineage>
</organism>
<feature type="compositionally biased region" description="Pro residues" evidence="1">
    <location>
        <begin position="576"/>
        <end position="590"/>
    </location>
</feature>
<dbReference type="NCBIfam" id="NF041131">
    <property type="entry name" value="RicT_YaaT_fam"/>
    <property type="match status" value="1"/>
</dbReference>
<keyword evidence="4" id="KW-1185">Reference proteome</keyword>
<feature type="compositionally biased region" description="Pro residues" evidence="1">
    <location>
        <begin position="21"/>
        <end position="33"/>
    </location>
</feature>
<evidence type="ECO:0000313" key="3">
    <source>
        <dbReference type="EMBL" id="RXK41200.1"/>
    </source>
</evidence>
<feature type="region of interest" description="Disordered" evidence="1">
    <location>
        <begin position="312"/>
        <end position="344"/>
    </location>
</feature>
<feature type="compositionally biased region" description="Polar residues" evidence="1">
    <location>
        <begin position="1"/>
        <end position="15"/>
    </location>
</feature>
<dbReference type="OrthoDB" id="243127at2759"/>
<comment type="caution">
    <text evidence="3">The sequence shown here is derived from an EMBL/GenBank/DDBJ whole genome shotgun (WGS) entry which is preliminary data.</text>
</comment>
<feature type="compositionally biased region" description="Low complexity" evidence="1">
    <location>
        <begin position="43"/>
        <end position="57"/>
    </location>
</feature>
<feature type="compositionally biased region" description="Low complexity" evidence="1">
    <location>
        <begin position="501"/>
        <end position="513"/>
    </location>
</feature>
<feature type="region of interest" description="Disordered" evidence="1">
    <location>
        <begin position="160"/>
        <end position="227"/>
    </location>
</feature>
<sequence length="852" mass="90912">MINTNPTSPKSSSFLAKSPNPTHPPSAPSPKDPPLSTKAYPNLTHLSLPSSSPTPHSAPILPSNLRPTPTRAASLQTTFKARAASQPAGERFPSPASNPLSGRGSPGVGANEYGVIGGSRNSGRFGLALGVGGTQTRANSFSVADPRDYGVGFARALSSHTEENPSFGSGSGSPYPTFSPSSSPAESSGNNRPPSPPRAEAHISRSRSQSLATGARPMLTRPPVANRDWFNKPFTSELRNSGAFSPAHFNPPESGSNVSPFARHMSTLGRESPGVQPLSSNRFAQSVTYGANWGPPTSALSSSVAKALQPAWPTTVGFDPSGGKSGSSSRRHSVSVVGGPGGRRDFGFEAMTNISAHPSRGLGPSGFSDEDLLLSERLGNALGNALSLEIDESRRRGVEIEAGRPHKTHTASSLPPVSLLNHNDDDHDFGPFSNRGRGGALQPAVDRGSSSSRSRFSFEPQVDSPIQALGTNFGRGVPPYGPLHASPDRSRDRNNQPMPTSPLGTQGPTGTGPINFDPHIFNPPQQGFGAIPAHTLRNAPPFIPSSPVNLGPPTYGRPPPMGFNYFPRPMPFPGPPAGFYPGAPPGPTSPTQPASPNFSSLNLSDLGRGIPLTNLPPTTALYIVTFKAGRRDVFYCPDPTLLISNGDWVIVEADRGSDLGTVVYDQLTPVDVREWQEKQATAALLSGAREHQPPGMAQAAGQGGLGIKMGSVGNHRSRPSGEIGGNDLENLLMGVGANGQLDLSNGNKGPLTREIMPKRIFTKSSQGPEEQARMMDKLKDEYEAMMICREKVQQRGMPMHIVDAEYQWDRRKLTFYFKADKRVDFRDLTKENFRVFKSRIWMSQVPRDDPRN</sequence>
<evidence type="ECO:0000256" key="1">
    <source>
        <dbReference type="SAM" id="MobiDB-lite"/>
    </source>
</evidence>
<proteinExistence type="predicted"/>
<dbReference type="GO" id="GO:0005737">
    <property type="term" value="C:cytoplasm"/>
    <property type="evidence" value="ECO:0007669"/>
    <property type="project" value="TreeGrafter"/>
</dbReference>
<gene>
    <name evidence="3" type="ORF">M231_01605</name>
</gene>
<dbReference type="VEuPathDB" id="FungiDB:TREMEDRAFT_64542"/>